<dbReference type="STRING" id="7167.A0A182F7P4"/>
<evidence type="ECO:0000259" key="4">
    <source>
        <dbReference type="PROSITE" id="PS00624"/>
    </source>
</evidence>
<keyword evidence="2" id="KW-0285">Flavoprotein</keyword>
<evidence type="ECO:0000313" key="6">
    <source>
        <dbReference type="Proteomes" id="UP000069272"/>
    </source>
</evidence>
<dbReference type="SUPFAM" id="SSF51905">
    <property type="entry name" value="FAD/NAD(P)-binding domain"/>
    <property type="match status" value="1"/>
</dbReference>
<dbReference type="Pfam" id="PF00732">
    <property type="entry name" value="GMC_oxred_N"/>
    <property type="match status" value="1"/>
</dbReference>
<dbReference type="InterPro" id="IPR012132">
    <property type="entry name" value="GMC_OxRdtase"/>
</dbReference>
<sequence length="649" mass="72323">MGRTLETGALGSHRTIILALVSIGLLLAAMPGKVDAQCHDGIGEESGSDRVANVRQLRENSVKRAWMLKKYDFIIVGASPSGCLLANRLSEIADWSVLLIEAGEIENLFVQIPIFSAFLQSTSYNWGFLAEPQNYSCWGMKDQRCSYPRGKGLGGSTLINYMMYVRGNKYDYDQWASSGNPGWSYDEVLPYFKKSERSYLAEPSNYHGREGNLDVRHLPYRTRLAELFVNSWQELGLDAVDYNGESQIGVSYVQSNVRNGRRLTAYTAFLEPIQDRPNLHILTNARATKVLIDPKSKAAYGVEFLRDRTRYAVYSEKEILLTAGALQTPQLLMLSGVGPREHLQELGIPVIKSLPVGQTLYDHVYFTGLAFVTNTTNLSLHGDNVITLDAFLRFLQGRGPMTVTGGVEALAFIRNVTEGSAKTPVSLPNLEYIVTGGSQAADRGSGIRSGFRLTDNTYNIYKQLEANERDALTVNIVLLHPKSRGYMRLKSCNPLHWPRFYSNMLKEDEDVETILRGIRAAMPLVQTKVARRFNMKLYDVPLPNCASHRFGTDEYWRCAIRTQTTSIHHQMTTCKMGPVTDSEAVVSSELRVYGIERLRVGDVGIIPYPTSGHPAATAYMIGEKLSDMVKRSWLGRNAPTAAGTLTSKP</sequence>
<dbReference type="PANTHER" id="PTHR11552">
    <property type="entry name" value="GLUCOSE-METHANOL-CHOLINE GMC OXIDOREDUCTASE"/>
    <property type="match status" value="1"/>
</dbReference>
<keyword evidence="2" id="KW-0274">FAD</keyword>
<dbReference type="Pfam" id="PF05199">
    <property type="entry name" value="GMC_oxred_C"/>
    <property type="match status" value="1"/>
</dbReference>
<protein>
    <recommendedName>
        <fullName evidence="3 4">Glucose-methanol-choline oxidoreductase N-terminal domain-containing protein</fullName>
    </recommendedName>
</protein>
<dbReference type="InterPro" id="IPR000172">
    <property type="entry name" value="GMC_OxRdtase_N"/>
</dbReference>
<dbReference type="Gene3D" id="3.50.50.60">
    <property type="entry name" value="FAD/NAD(P)-binding domain"/>
    <property type="match status" value="1"/>
</dbReference>
<comment type="similarity">
    <text evidence="1 2">Belongs to the GMC oxidoreductase family.</text>
</comment>
<dbReference type="VEuPathDB" id="VectorBase:AALB002504"/>
<dbReference type="InterPro" id="IPR007867">
    <property type="entry name" value="GMC_OxRtase_C"/>
</dbReference>
<dbReference type="InterPro" id="IPR036188">
    <property type="entry name" value="FAD/NAD-bd_sf"/>
</dbReference>
<dbReference type="GO" id="GO:0016614">
    <property type="term" value="F:oxidoreductase activity, acting on CH-OH group of donors"/>
    <property type="evidence" value="ECO:0007669"/>
    <property type="project" value="InterPro"/>
</dbReference>
<feature type="domain" description="Glucose-methanol-choline oxidoreductase N-terminal" evidence="4">
    <location>
        <begin position="324"/>
        <end position="338"/>
    </location>
</feature>
<evidence type="ECO:0000259" key="3">
    <source>
        <dbReference type="PROSITE" id="PS00623"/>
    </source>
</evidence>
<evidence type="ECO:0000313" key="5">
    <source>
        <dbReference type="EnsemblMetazoa" id="AALB002504-PA"/>
    </source>
</evidence>
<evidence type="ECO:0000256" key="2">
    <source>
        <dbReference type="RuleBase" id="RU003968"/>
    </source>
</evidence>
<dbReference type="AlphaFoldDB" id="A0A182F7P4"/>
<reference evidence="5" key="2">
    <citation type="submission" date="2022-08" db="UniProtKB">
        <authorList>
            <consortium name="EnsemblMetazoa"/>
        </authorList>
    </citation>
    <scope>IDENTIFICATION</scope>
    <source>
        <strain evidence="5">STECLA/ALBI9_A</strain>
    </source>
</reference>
<keyword evidence="6" id="KW-1185">Reference proteome</keyword>
<dbReference type="OrthoDB" id="269227at2759"/>
<dbReference type="EnsemblMetazoa" id="AALB002504-RA">
    <property type="protein sequence ID" value="AALB002504-PA"/>
    <property type="gene ID" value="AALB002504"/>
</dbReference>
<organism evidence="5 6">
    <name type="scientific">Anopheles albimanus</name>
    <name type="common">New world malaria mosquito</name>
    <dbReference type="NCBI Taxonomy" id="7167"/>
    <lineage>
        <taxon>Eukaryota</taxon>
        <taxon>Metazoa</taxon>
        <taxon>Ecdysozoa</taxon>
        <taxon>Arthropoda</taxon>
        <taxon>Hexapoda</taxon>
        <taxon>Insecta</taxon>
        <taxon>Pterygota</taxon>
        <taxon>Neoptera</taxon>
        <taxon>Endopterygota</taxon>
        <taxon>Diptera</taxon>
        <taxon>Nematocera</taxon>
        <taxon>Culicoidea</taxon>
        <taxon>Culicidae</taxon>
        <taxon>Anophelinae</taxon>
        <taxon>Anopheles</taxon>
    </lineage>
</organism>
<name>A0A182F7P4_ANOAL</name>
<dbReference type="PANTHER" id="PTHR11552:SF208">
    <property type="entry name" value="RE36204P-RELATED"/>
    <property type="match status" value="1"/>
</dbReference>
<reference evidence="5 6" key="1">
    <citation type="journal article" date="2017" name="G3 (Bethesda)">
        <title>The Physical Genome Mapping of Anopheles albimanus Corrected Scaffold Misassemblies and Identified Interarm Rearrangements in Genus Anopheles.</title>
        <authorList>
            <person name="Artemov G.N."/>
            <person name="Peery A.N."/>
            <person name="Jiang X."/>
            <person name="Tu Z."/>
            <person name="Stegniy V.N."/>
            <person name="Sharakhova M.V."/>
            <person name="Sharakhov I.V."/>
        </authorList>
    </citation>
    <scope>NUCLEOTIDE SEQUENCE [LARGE SCALE GENOMIC DNA]</scope>
    <source>
        <strain evidence="5 6">ALBI9_A</strain>
    </source>
</reference>
<dbReference type="PROSITE" id="PS00623">
    <property type="entry name" value="GMC_OXRED_1"/>
    <property type="match status" value="1"/>
</dbReference>
<accession>A0A182F7P4</accession>
<proteinExistence type="inferred from homology"/>
<dbReference type="SUPFAM" id="SSF54373">
    <property type="entry name" value="FAD-linked reductases, C-terminal domain"/>
    <property type="match status" value="1"/>
</dbReference>
<dbReference type="PROSITE" id="PS00624">
    <property type="entry name" value="GMC_OXRED_2"/>
    <property type="match status" value="1"/>
</dbReference>
<dbReference type="GO" id="GO:0050660">
    <property type="term" value="F:flavin adenine dinucleotide binding"/>
    <property type="evidence" value="ECO:0007669"/>
    <property type="project" value="InterPro"/>
</dbReference>
<dbReference type="GeneID" id="118457766"/>
<dbReference type="VEuPathDB" id="VectorBase:AALB20_038219"/>
<evidence type="ECO:0000256" key="1">
    <source>
        <dbReference type="ARBA" id="ARBA00010790"/>
    </source>
</evidence>
<dbReference type="RefSeq" id="XP_035775483.1">
    <property type="nucleotide sequence ID" value="XM_035919590.1"/>
</dbReference>
<dbReference type="PIRSF" id="PIRSF000137">
    <property type="entry name" value="Alcohol_oxidase"/>
    <property type="match status" value="1"/>
</dbReference>
<feature type="domain" description="Glucose-methanol-choline oxidoreductase N-terminal" evidence="3">
    <location>
        <begin position="150"/>
        <end position="173"/>
    </location>
</feature>
<dbReference type="KEGG" id="aali:118457766"/>
<dbReference type="Proteomes" id="UP000069272">
    <property type="component" value="Chromosome 2R"/>
</dbReference>
<dbReference type="Gene3D" id="3.30.560.10">
    <property type="entry name" value="Glucose Oxidase, domain 3"/>
    <property type="match status" value="1"/>
</dbReference>